<evidence type="ECO:0000256" key="4">
    <source>
        <dbReference type="SAM" id="Coils"/>
    </source>
</evidence>
<dbReference type="InterPro" id="IPR052021">
    <property type="entry name" value="Type-I_RS_S_subunit"/>
</dbReference>
<feature type="domain" description="Type I restriction modification DNA specificity" evidence="5">
    <location>
        <begin position="3"/>
        <end position="171"/>
    </location>
</feature>
<dbReference type="InterPro" id="IPR044946">
    <property type="entry name" value="Restrct_endonuc_typeI_TRD_sf"/>
</dbReference>
<dbReference type="OrthoDB" id="9816225at2"/>
<dbReference type="SUPFAM" id="SSF116734">
    <property type="entry name" value="DNA methylase specificity domain"/>
    <property type="match status" value="2"/>
</dbReference>
<dbReference type="PANTHER" id="PTHR30408">
    <property type="entry name" value="TYPE-1 RESTRICTION ENZYME ECOKI SPECIFICITY PROTEIN"/>
    <property type="match status" value="1"/>
</dbReference>
<dbReference type="RefSeq" id="WP_091217466.1">
    <property type="nucleotide sequence ID" value="NZ_FOCL01000010.1"/>
</dbReference>
<proteinExistence type="inferred from homology"/>
<evidence type="ECO:0000313" key="6">
    <source>
        <dbReference type="EMBL" id="SEO65259.1"/>
    </source>
</evidence>
<reference evidence="7" key="1">
    <citation type="submission" date="2016-10" db="EMBL/GenBank/DDBJ databases">
        <authorList>
            <person name="Varghese N."/>
            <person name="Submissions S."/>
        </authorList>
    </citation>
    <scope>NUCLEOTIDE SEQUENCE [LARGE SCALE GENOMIC DNA]</scope>
    <source>
        <strain evidence="7">Gh-48</strain>
    </source>
</reference>
<dbReference type="Proteomes" id="UP000198942">
    <property type="component" value="Unassembled WGS sequence"/>
</dbReference>
<evidence type="ECO:0000259" key="5">
    <source>
        <dbReference type="Pfam" id="PF01420"/>
    </source>
</evidence>
<gene>
    <name evidence="6" type="ORF">SAMN05192574_110135</name>
</gene>
<keyword evidence="3" id="KW-0238">DNA-binding</keyword>
<feature type="coiled-coil region" evidence="4">
    <location>
        <begin position="351"/>
        <end position="385"/>
    </location>
</feature>
<dbReference type="Pfam" id="PF01420">
    <property type="entry name" value="Methylase_S"/>
    <property type="match status" value="2"/>
</dbReference>
<dbReference type="AlphaFoldDB" id="A0A1H8RFE1"/>
<evidence type="ECO:0000256" key="1">
    <source>
        <dbReference type="ARBA" id="ARBA00010923"/>
    </source>
</evidence>
<dbReference type="GO" id="GO:0009307">
    <property type="term" value="P:DNA restriction-modification system"/>
    <property type="evidence" value="ECO:0007669"/>
    <property type="project" value="UniProtKB-KW"/>
</dbReference>
<dbReference type="CDD" id="cd17246">
    <property type="entry name" value="RMtype1_S_SonII-TRD2-CR2_like"/>
    <property type="match status" value="1"/>
</dbReference>
<feature type="domain" description="Type I restriction modification DNA specificity" evidence="5">
    <location>
        <begin position="196"/>
        <end position="363"/>
    </location>
</feature>
<organism evidence="6 7">
    <name type="scientific">Mucilaginibacter gossypiicola</name>
    <dbReference type="NCBI Taxonomy" id="551995"/>
    <lineage>
        <taxon>Bacteria</taxon>
        <taxon>Pseudomonadati</taxon>
        <taxon>Bacteroidota</taxon>
        <taxon>Sphingobacteriia</taxon>
        <taxon>Sphingobacteriales</taxon>
        <taxon>Sphingobacteriaceae</taxon>
        <taxon>Mucilaginibacter</taxon>
    </lineage>
</organism>
<dbReference type="InterPro" id="IPR000055">
    <property type="entry name" value="Restrct_endonuc_typeI_TRD"/>
</dbReference>
<sequence length="392" mass="44466">MSWEAVRLGEVCTVLNGFAFKSIEFKDEGIPLIRISNINNNSVRIDHAVNVPSEYLTKYSKFLVKRGDILVALSGATTGKYGIYDSDESALLNQRVGLLRPKNNSVDTRYIYHYLNLLQKEIETGAQGAAQPNISTGEIANLFIPFGSITVQKRIADILDKADNLRKKDKQLLQYYDDLAQSLFIDMFGDPVRNEKNWCIKTLAEISTYIVDCPHTTPKYIEMTSQYPCIRTSELVNGQIKWESMKYVDEAGFLQRIKALQPQFNDVIYGREGSFGEAVLVPLNTSLCLGQRTMLFRPDKTVANPIFFWFQLRSDAIYNQALRQTKGSTVGHINVGDIKKFKAVVPPLALQNQFAKQIQNIEQQKEKLKVQMQESEKLFQALLQKAFNGVLN</sequence>
<evidence type="ECO:0000256" key="2">
    <source>
        <dbReference type="ARBA" id="ARBA00022747"/>
    </source>
</evidence>
<protein>
    <submittedName>
        <fullName evidence="6">Type I restriction enzyme, S subunit</fullName>
    </submittedName>
</protein>
<dbReference type="STRING" id="551995.SAMN05192574_110135"/>
<evidence type="ECO:0000256" key="3">
    <source>
        <dbReference type="ARBA" id="ARBA00023125"/>
    </source>
</evidence>
<comment type="similarity">
    <text evidence="1">Belongs to the type-I restriction system S methylase family.</text>
</comment>
<keyword evidence="7" id="KW-1185">Reference proteome</keyword>
<dbReference type="GO" id="GO:0003677">
    <property type="term" value="F:DNA binding"/>
    <property type="evidence" value="ECO:0007669"/>
    <property type="project" value="UniProtKB-KW"/>
</dbReference>
<keyword evidence="2" id="KW-0680">Restriction system</keyword>
<dbReference type="PANTHER" id="PTHR30408:SF12">
    <property type="entry name" value="TYPE I RESTRICTION ENZYME MJAVIII SPECIFICITY SUBUNIT"/>
    <property type="match status" value="1"/>
</dbReference>
<accession>A0A1H8RFE1</accession>
<dbReference type="Gene3D" id="3.90.220.20">
    <property type="entry name" value="DNA methylase specificity domains"/>
    <property type="match status" value="2"/>
</dbReference>
<keyword evidence="4" id="KW-0175">Coiled coil</keyword>
<evidence type="ECO:0000313" key="7">
    <source>
        <dbReference type="Proteomes" id="UP000198942"/>
    </source>
</evidence>
<dbReference type="CDD" id="cd17278">
    <property type="entry name" value="RMtype1_S_LdeBORF1052P-TRD2-CR2"/>
    <property type="match status" value="1"/>
</dbReference>
<name>A0A1H8RFE1_9SPHI</name>
<dbReference type="EMBL" id="FOCL01000010">
    <property type="protein sequence ID" value="SEO65259.1"/>
    <property type="molecule type" value="Genomic_DNA"/>
</dbReference>